<evidence type="ECO:0000256" key="7">
    <source>
        <dbReference type="RuleBase" id="RU000461"/>
    </source>
</evidence>
<evidence type="ECO:0000256" key="3">
    <source>
        <dbReference type="ARBA" id="ARBA00022723"/>
    </source>
</evidence>
<evidence type="ECO:0000256" key="4">
    <source>
        <dbReference type="ARBA" id="ARBA00023002"/>
    </source>
</evidence>
<evidence type="ECO:0000256" key="1">
    <source>
        <dbReference type="ARBA" id="ARBA00001971"/>
    </source>
</evidence>
<keyword evidence="8" id="KW-0812">Transmembrane</keyword>
<dbReference type="AlphaFoldDB" id="A0A438NK30"/>
<evidence type="ECO:0000256" key="5">
    <source>
        <dbReference type="ARBA" id="ARBA00023004"/>
    </source>
</evidence>
<evidence type="ECO:0000256" key="2">
    <source>
        <dbReference type="ARBA" id="ARBA00010617"/>
    </source>
</evidence>
<dbReference type="Pfam" id="PF00067">
    <property type="entry name" value="p450"/>
    <property type="match status" value="1"/>
</dbReference>
<dbReference type="InterPro" id="IPR001128">
    <property type="entry name" value="Cyt_P450"/>
</dbReference>
<dbReference type="PROSITE" id="PS00086">
    <property type="entry name" value="CYTOCHROME_P450"/>
    <property type="match status" value="1"/>
</dbReference>
<evidence type="ECO:0000313" key="9">
    <source>
        <dbReference type="EMBL" id="RVX76083.1"/>
    </source>
</evidence>
<comment type="caution">
    <text evidence="9">The sequence shown here is derived from an EMBL/GenBank/DDBJ whole genome shotgun (WGS) entry which is preliminary data.</text>
</comment>
<keyword evidence="3 6" id="KW-0479">Metal-binding</keyword>
<organism evidence="9 10">
    <name type="scientific">Exophiala mesophila</name>
    <name type="common">Black yeast-like fungus</name>
    <dbReference type="NCBI Taxonomy" id="212818"/>
    <lineage>
        <taxon>Eukaryota</taxon>
        <taxon>Fungi</taxon>
        <taxon>Dikarya</taxon>
        <taxon>Ascomycota</taxon>
        <taxon>Pezizomycotina</taxon>
        <taxon>Eurotiomycetes</taxon>
        <taxon>Chaetothyriomycetidae</taxon>
        <taxon>Chaetothyriales</taxon>
        <taxon>Herpotrichiellaceae</taxon>
        <taxon>Exophiala</taxon>
    </lineage>
</organism>
<accession>A0A438NK30</accession>
<proteinExistence type="inferred from homology"/>
<comment type="similarity">
    <text evidence="2 7">Belongs to the cytochrome P450 family.</text>
</comment>
<feature type="transmembrane region" description="Helical" evidence="8">
    <location>
        <begin position="17"/>
        <end position="36"/>
    </location>
</feature>
<dbReference type="EMBL" id="NAJM01000001">
    <property type="protein sequence ID" value="RVX76083.1"/>
    <property type="molecule type" value="Genomic_DNA"/>
</dbReference>
<name>A0A438NK30_EXOME</name>
<dbReference type="InterPro" id="IPR050121">
    <property type="entry name" value="Cytochrome_P450_monoxygenase"/>
</dbReference>
<keyword evidence="6 7" id="KW-0349">Heme</keyword>
<protein>
    <submittedName>
        <fullName evidence="9">Uncharacterized protein</fullName>
    </submittedName>
</protein>
<dbReference type="GO" id="GO:0020037">
    <property type="term" value="F:heme binding"/>
    <property type="evidence" value="ECO:0007669"/>
    <property type="project" value="InterPro"/>
</dbReference>
<reference evidence="9 10" key="1">
    <citation type="submission" date="2017-03" db="EMBL/GenBank/DDBJ databases">
        <title>Genomes of endolithic fungi from Antarctica.</title>
        <authorList>
            <person name="Coleine C."/>
            <person name="Masonjones S."/>
            <person name="Stajich J.E."/>
        </authorList>
    </citation>
    <scope>NUCLEOTIDE SEQUENCE [LARGE SCALE GENOMIC DNA]</scope>
    <source>
        <strain evidence="9 10">CCFEE 6314</strain>
    </source>
</reference>
<dbReference type="GO" id="GO:0005506">
    <property type="term" value="F:iron ion binding"/>
    <property type="evidence" value="ECO:0007669"/>
    <property type="project" value="InterPro"/>
</dbReference>
<dbReference type="PANTHER" id="PTHR24305">
    <property type="entry name" value="CYTOCHROME P450"/>
    <property type="match status" value="1"/>
</dbReference>
<keyword evidence="7" id="KW-0503">Monooxygenase</keyword>
<keyword evidence="8" id="KW-1133">Transmembrane helix</keyword>
<dbReference type="OrthoDB" id="184880at2759"/>
<dbReference type="GO" id="GO:0016705">
    <property type="term" value="F:oxidoreductase activity, acting on paired donors, with incorporation or reduction of molecular oxygen"/>
    <property type="evidence" value="ECO:0007669"/>
    <property type="project" value="InterPro"/>
</dbReference>
<keyword evidence="5 6" id="KW-0408">Iron</keyword>
<dbReference type="Proteomes" id="UP000288859">
    <property type="component" value="Unassembled WGS sequence"/>
</dbReference>
<dbReference type="VEuPathDB" id="FungiDB:PV10_07052"/>
<keyword evidence="8" id="KW-0472">Membrane</keyword>
<evidence type="ECO:0000313" key="10">
    <source>
        <dbReference type="Proteomes" id="UP000288859"/>
    </source>
</evidence>
<comment type="cofactor">
    <cofactor evidence="1 6">
        <name>heme</name>
        <dbReference type="ChEBI" id="CHEBI:30413"/>
    </cofactor>
</comment>
<keyword evidence="4 7" id="KW-0560">Oxidoreductase</keyword>
<dbReference type="PRINTS" id="PR00385">
    <property type="entry name" value="P450"/>
</dbReference>
<dbReference type="SUPFAM" id="SSF48264">
    <property type="entry name" value="Cytochrome P450"/>
    <property type="match status" value="1"/>
</dbReference>
<sequence length="506" mass="56925">MENSLVSRIRVNATDQTLALGVVAVICITWVTWLVISSRNAGLSQVPGPFLARYTDAWSLYQARKIARTGEKGRFHRQLQDQYGDVVRVGPYSVIVMDPDAVPIIYSVRARLDKGPAYIPFRQPGVTTSLLSISSETTHSQYRKLVSNAYSMSSLKGYEPYVDEMVNRFMQVCDTHARSGEPMNISRWTHFYCFDVVSKITTGTALGFMDDAGQDAFGLIQRIREFGVYVAAVAQMPWLHKVFQDNFVFRRTKPSPFMAAIRSKVNDRLQNPDPEDMPRPDLLSHFVAAHKDKPLMDVKQVMISTSGNLIAGGLSPSSTFDCLCQYLANHPESQDLLYAELKDAGFATPAGFDDVKDLPYLEGVIKEAYRLHNTASFNLQRVTGPEGLKLPKVPYSIPPGIMIGCPAESINKDTRIFGPDAQEYRPERWMRQKGESDDEFVTRRKVWDRTDLTFGQGSRTCIGKNIVHLEIFKVVATLMLAFRFELIGQAKKGVVFVRVVPRTRKS</sequence>
<dbReference type="InterPro" id="IPR036396">
    <property type="entry name" value="Cyt_P450_sf"/>
</dbReference>
<evidence type="ECO:0000256" key="8">
    <source>
        <dbReference type="SAM" id="Phobius"/>
    </source>
</evidence>
<dbReference type="PANTHER" id="PTHR24305:SF232">
    <property type="entry name" value="P450, PUTATIVE (EUROFUNG)-RELATED"/>
    <property type="match status" value="1"/>
</dbReference>
<dbReference type="InterPro" id="IPR017972">
    <property type="entry name" value="Cyt_P450_CS"/>
</dbReference>
<dbReference type="InterPro" id="IPR002401">
    <property type="entry name" value="Cyt_P450_E_grp-I"/>
</dbReference>
<evidence type="ECO:0000256" key="6">
    <source>
        <dbReference type="PIRSR" id="PIRSR602401-1"/>
    </source>
</evidence>
<dbReference type="PRINTS" id="PR00463">
    <property type="entry name" value="EP450I"/>
</dbReference>
<dbReference type="Gene3D" id="1.10.630.10">
    <property type="entry name" value="Cytochrome P450"/>
    <property type="match status" value="1"/>
</dbReference>
<dbReference type="GO" id="GO:0004497">
    <property type="term" value="F:monooxygenase activity"/>
    <property type="evidence" value="ECO:0007669"/>
    <property type="project" value="UniProtKB-KW"/>
</dbReference>
<feature type="binding site" description="axial binding residue" evidence="6">
    <location>
        <position position="461"/>
    </location>
    <ligand>
        <name>heme</name>
        <dbReference type="ChEBI" id="CHEBI:30413"/>
    </ligand>
    <ligandPart>
        <name>Fe</name>
        <dbReference type="ChEBI" id="CHEBI:18248"/>
    </ligandPart>
</feature>
<gene>
    <name evidence="9" type="ORF">B0A52_00440</name>
</gene>